<comment type="caution">
    <text evidence="3">The sequence shown here is derived from an EMBL/GenBank/DDBJ whole genome shotgun (WGS) entry which is preliminary data.</text>
</comment>
<evidence type="ECO:0000256" key="2">
    <source>
        <dbReference type="ARBA" id="ARBA00022827"/>
    </source>
</evidence>
<protein>
    <submittedName>
        <fullName evidence="3">Uncharacterized protein</fullName>
    </submittedName>
</protein>
<evidence type="ECO:0000313" key="3">
    <source>
        <dbReference type="EMBL" id="GAH11094.1"/>
    </source>
</evidence>
<dbReference type="GO" id="GO:0003824">
    <property type="term" value="F:catalytic activity"/>
    <property type="evidence" value="ECO:0007669"/>
    <property type="project" value="InterPro"/>
</dbReference>
<keyword evidence="1" id="KW-0285">Flavoprotein</keyword>
<keyword evidence="2" id="KW-0274">FAD</keyword>
<gene>
    <name evidence="3" type="ORF">S01H4_57937</name>
</gene>
<organism evidence="3">
    <name type="scientific">marine sediment metagenome</name>
    <dbReference type="NCBI Taxonomy" id="412755"/>
    <lineage>
        <taxon>unclassified sequences</taxon>
        <taxon>metagenomes</taxon>
        <taxon>ecological metagenomes</taxon>
    </lineage>
</organism>
<feature type="non-terminal residue" evidence="3">
    <location>
        <position position="1"/>
    </location>
</feature>
<sequence length="198" mass="23161">SHSQEELDFALKRIDETYKEYEIKKNTKCPPQSLHPKQVASRLKKPNLIAVPYGLYEAGFLFITWYCPWLESAKMMEEYCAAMENHGFAPTMWVASIDHARQAIVMPILCFDSDEKGVFDRIREFNLETTKSFLKQGWINYRPDPFVHAPETFRKSKMYYKMLVKFREVLDPNLILHPGRLAIPWASVTDLPNPLEDI</sequence>
<evidence type="ECO:0000256" key="1">
    <source>
        <dbReference type="ARBA" id="ARBA00022630"/>
    </source>
</evidence>
<dbReference type="AlphaFoldDB" id="X1E1P9"/>
<proteinExistence type="predicted"/>
<accession>X1E1P9</accession>
<dbReference type="InterPro" id="IPR016164">
    <property type="entry name" value="FAD-linked_Oxase-like_C"/>
</dbReference>
<reference evidence="3" key="1">
    <citation type="journal article" date="2014" name="Front. Microbiol.">
        <title>High frequency of phylogenetically diverse reductive dehalogenase-homologous genes in deep subseafloor sedimentary metagenomes.</title>
        <authorList>
            <person name="Kawai M."/>
            <person name="Futagami T."/>
            <person name="Toyoda A."/>
            <person name="Takaki Y."/>
            <person name="Nishi S."/>
            <person name="Hori S."/>
            <person name="Arai W."/>
            <person name="Tsubouchi T."/>
            <person name="Morono Y."/>
            <person name="Uchiyama I."/>
            <person name="Ito T."/>
            <person name="Fujiyama A."/>
            <person name="Inagaki F."/>
            <person name="Takami H."/>
        </authorList>
    </citation>
    <scope>NUCLEOTIDE SEQUENCE</scope>
    <source>
        <strain evidence="3">Expedition CK06-06</strain>
    </source>
</reference>
<dbReference type="EMBL" id="BART01033789">
    <property type="protein sequence ID" value="GAH11094.1"/>
    <property type="molecule type" value="Genomic_DNA"/>
</dbReference>
<name>X1E1P9_9ZZZZ</name>
<dbReference type="GO" id="GO:0050660">
    <property type="term" value="F:flavin adenine dinucleotide binding"/>
    <property type="evidence" value="ECO:0007669"/>
    <property type="project" value="InterPro"/>
</dbReference>
<dbReference type="SUPFAM" id="SSF55103">
    <property type="entry name" value="FAD-linked oxidases, C-terminal domain"/>
    <property type="match status" value="1"/>
</dbReference>